<organism evidence="1 2">
    <name type="scientific">Luteimonas rhizosphaericola</name>
    <dbReference type="NCBI Taxonomy" id="3042024"/>
    <lineage>
        <taxon>Bacteria</taxon>
        <taxon>Pseudomonadati</taxon>
        <taxon>Pseudomonadota</taxon>
        <taxon>Gammaproteobacteria</taxon>
        <taxon>Lysobacterales</taxon>
        <taxon>Lysobacteraceae</taxon>
        <taxon>Luteimonas</taxon>
    </lineage>
</organism>
<dbReference type="Gene3D" id="3.30.160.100">
    <property type="entry name" value="Ribosome hibernation promotion factor-like"/>
    <property type="match status" value="1"/>
</dbReference>
<dbReference type="Pfam" id="PF02482">
    <property type="entry name" value="Ribosomal_S30AE"/>
    <property type="match status" value="1"/>
</dbReference>
<evidence type="ECO:0000313" key="2">
    <source>
        <dbReference type="Proteomes" id="UP001156831"/>
    </source>
</evidence>
<name>A0ABT6JF01_9GAMM</name>
<sequence>MLQIQLNTDNHIDGTDALESRVTAMLEQALGRFSSRLSRIEVFLSDSNSTKGGPNDKRCALEARLENHDPLGVSHDDEDMEKAIRGACNKLKTMLDSRIEKQRGY</sequence>
<dbReference type="SUPFAM" id="SSF69754">
    <property type="entry name" value="Ribosome binding protein Y (YfiA homologue)"/>
    <property type="match status" value="1"/>
</dbReference>
<dbReference type="EMBL" id="JARXRN010000016">
    <property type="protein sequence ID" value="MDH5829263.1"/>
    <property type="molecule type" value="Genomic_DNA"/>
</dbReference>
<keyword evidence="2" id="KW-1185">Reference proteome</keyword>
<protein>
    <submittedName>
        <fullName evidence="1">HPF/RaiA family ribosome-associated protein</fullName>
    </submittedName>
</protein>
<accession>A0ABT6JF01</accession>
<dbReference type="InterPro" id="IPR003489">
    <property type="entry name" value="RHF/RaiA"/>
</dbReference>
<dbReference type="InterPro" id="IPR036567">
    <property type="entry name" value="RHF-like"/>
</dbReference>
<dbReference type="RefSeq" id="WP_280599331.1">
    <property type="nucleotide sequence ID" value="NZ_JARXRN010000016.1"/>
</dbReference>
<dbReference type="Proteomes" id="UP001156831">
    <property type="component" value="Unassembled WGS sequence"/>
</dbReference>
<reference evidence="1 2" key="1">
    <citation type="submission" date="2023-04" db="EMBL/GenBank/DDBJ databases">
        <title>Luteimonas sp. M1R5S18.</title>
        <authorList>
            <person name="Sun J.-Q."/>
        </authorList>
    </citation>
    <scope>NUCLEOTIDE SEQUENCE [LARGE SCALE GENOMIC DNA]</scope>
    <source>
        <strain evidence="1 2">M1R5S18</strain>
    </source>
</reference>
<evidence type="ECO:0000313" key="1">
    <source>
        <dbReference type="EMBL" id="MDH5829263.1"/>
    </source>
</evidence>
<gene>
    <name evidence="1" type="ORF">QFW80_01845</name>
</gene>
<comment type="caution">
    <text evidence="1">The sequence shown here is derived from an EMBL/GenBank/DDBJ whole genome shotgun (WGS) entry which is preliminary data.</text>
</comment>
<proteinExistence type="predicted"/>